<feature type="transmembrane region" description="Helical" evidence="7">
    <location>
        <begin position="318"/>
        <end position="351"/>
    </location>
</feature>
<keyword evidence="3 7" id="KW-0812">Transmembrane</keyword>
<sequence>MIKGLIAYFRENKKRMVLSVIGVAIGVFSLTLMLGISGAMERRVEKSLGKMGALLLVVIPGEVKNLGGRTLQLSFYPTLTVKDAEAIQQKCPDVKAVTPYKEVSPNVHYGGKFISAKVIGVWPTFTEVTGFKTSCGRFLTWSDERDMAQVAVIGPKVAKELFGNGCPVGKTVYLFNAPYKVVGVMEKRGTDLSGEDLDSRIYVPLSSAMKRLSNVTYLDGILVIPQGKESLKPAIEEIESLLLKRHGKKDFTVSRYEDVANTQKQAMEIFSKLSLTVTAVAFGVGALGILAVMTLSVYERLVEIGVKRAFGARKRDIFLQFLVESALLSLAGGTAGAFVSLGIVAGISTVAGWGTYVPVKGAVLALILTLIIGIVAGIYPALRAVSFEPREILKEI</sequence>
<dbReference type="InterPro" id="IPR050250">
    <property type="entry name" value="Macrolide_Exporter_MacB"/>
</dbReference>
<evidence type="ECO:0000256" key="4">
    <source>
        <dbReference type="ARBA" id="ARBA00022989"/>
    </source>
</evidence>
<feature type="transmembrane region" description="Helical" evidence="7">
    <location>
        <begin position="273"/>
        <end position="298"/>
    </location>
</feature>
<evidence type="ECO:0008006" key="12">
    <source>
        <dbReference type="Google" id="ProtNLM"/>
    </source>
</evidence>
<keyword evidence="2" id="KW-1003">Cell membrane</keyword>
<evidence type="ECO:0000256" key="2">
    <source>
        <dbReference type="ARBA" id="ARBA00022475"/>
    </source>
</evidence>
<evidence type="ECO:0000259" key="8">
    <source>
        <dbReference type="Pfam" id="PF02687"/>
    </source>
</evidence>
<name>E8T1V3_THEA1</name>
<feature type="domain" description="ABC3 transporter permease C-terminal" evidence="8">
    <location>
        <begin position="277"/>
        <end position="389"/>
    </location>
</feature>
<dbReference type="KEGG" id="tam:Theam_0881"/>
<dbReference type="InterPro" id="IPR025857">
    <property type="entry name" value="MacB_PCD"/>
</dbReference>
<evidence type="ECO:0000256" key="3">
    <source>
        <dbReference type="ARBA" id="ARBA00022692"/>
    </source>
</evidence>
<evidence type="ECO:0000256" key="6">
    <source>
        <dbReference type="ARBA" id="ARBA00038076"/>
    </source>
</evidence>
<evidence type="ECO:0000313" key="10">
    <source>
        <dbReference type="EMBL" id="ADU96848.1"/>
    </source>
</evidence>
<dbReference type="eggNOG" id="COG0577">
    <property type="taxonomic scope" value="Bacteria"/>
</dbReference>
<dbReference type="PANTHER" id="PTHR30572:SF4">
    <property type="entry name" value="ABC TRANSPORTER PERMEASE YTRF"/>
    <property type="match status" value="1"/>
</dbReference>
<dbReference type="Pfam" id="PF02687">
    <property type="entry name" value="FtsX"/>
    <property type="match status" value="1"/>
</dbReference>
<evidence type="ECO:0000259" key="9">
    <source>
        <dbReference type="Pfam" id="PF12704"/>
    </source>
</evidence>
<accession>E8T1V3</accession>
<dbReference type="PANTHER" id="PTHR30572">
    <property type="entry name" value="MEMBRANE COMPONENT OF TRANSPORTER-RELATED"/>
    <property type="match status" value="1"/>
</dbReference>
<keyword evidence="5 7" id="KW-0472">Membrane</keyword>
<comment type="subcellular location">
    <subcellularLocation>
        <location evidence="1">Cell membrane</location>
        <topology evidence="1">Multi-pass membrane protein</topology>
    </subcellularLocation>
</comment>
<dbReference type="RefSeq" id="WP_013537634.1">
    <property type="nucleotide sequence ID" value="NC_014926.1"/>
</dbReference>
<dbReference type="STRING" id="648996.Theam_0881"/>
<protein>
    <recommendedName>
        <fullName evidence="12">ABC3 transporter permease protein domain-containing protein</fullName>
    </recommendedName>
</protein>
<dbReference type="GO" id="GO:0022857">
    <property type="term" value="F:transmembrane transporter activity"/>
    <property type="evidence" value="ECO:0007669"/>
    <property type="project" value="TreeGrafter"/>
</dbReference>
<reference evidence="10" key="1">
    <citation type="submission" date="2011-01" db="EMBL/GenBank/DDBJ databases">
        <title>Complete sequence of chromosome of Thermovibrio ammonificans HB-1.</title>
        <authorList>
            <consortium name="US DOE Joint Genome Institute"/>
            <person name="Lucas S."/>
            <person name="Copeland A."/>
            <person name="Lapidus A."/>
            <person name="Cheng J.-F."/>
            <person name="Goodwin L."/>
            <person name="Pitluck S."/>
            <person name="Davenport K."/>
            <person name="Detter J.C."/>
            <person name="Han C."/>
            <person name="Tapia R."/>
            <person name="Land M."/>
            <person name="Hauser L."/>
            <person name="Kyrpides N."/>
            <person name="Ivanova N."/>
            <person name="Ovchinnikova G."/>
            <person name="Vetriani C."/>
            <person name="Woyke T."/>
        </authorList>
    </citation>
    <scope>NUCLEOTIDE SEQUENCE [LARGE SCALE GENOMIC DNA]</scope>
    <source>
        <strain evidence="10">HB-1</strain>
    </source>
</reference>
<gene>
    <name evidence="10" type="ordered locus">Theam_0881</name>
</gene>
<dbReference type="Pfam" id="PF12704">
    <property type="entry name" value="MacB_PCD"/>
    <property type="match status" value="1"/>
</dbReference>
<evidence type="ECO:0000256" key="7">
    <source>
        <dbReference type="SAM" id="Phobius"/>
    </source>
</evidence>
<comment type="similarity">
    <text evidence="6">Belongs to the ABC-4 integral membrane protein family.</text>
</comment>
<feature type="transmembrane region" description="Helical" evidence="7">
    <location>
        <begin position="363"/>
        <end position="382"/>
    </location>
</feature>
<evidence type="ECO:0000256" key="1">
    <source>
        <dbReference type="ARBA" id="ARBA00004651"/>
    </source>
</evidence>
<dbReference type="EMBL" id="CP002444">
    <property type="protein sequence ID" value="ADU96848.1"/>
    <property type="molecule type" value="Genomic_DNA"/>
</dbReference>
<keyword evidence="4 7" id="KW-1133">Transmembrane helix</keyword>
<dbReference type="OrthoDB" id="9770099at2"/>
<evidence type="ECO:0000256" key="5">
    <source>
        <dbReference type="ARBA" id="ARBA00023136"/>
    </source>
</evidence>
<proteinExistence type="inferred from homology"/>
<dbReference type="InterPro" id="IPR003838">
    <property type="entry name" value="ABC3_permease_C"/>
</dbReference>
<dbReference type="Proteomes" id="UP000006362">
    <property type="component" value="Chromosome"/>
</dbReference>
<feature type="transmembrane region" description="Helical" evidence="7">
    <location>
        <begin position="16"/>
        <end position="40"/>
    </location>
</feature>
<organism evidence="10 11">
    <name type="scientific">Thermovibrio ammonificans (strain DSM 15698 / JCM 12110 / HB-1)</name>
    <dbReference type="NCBI Taxonomy" id="648996"/>
    <lineage>
        <taxon>Bacteria</taxon>
        <taxon>Pseudomonadati</taxon>
        <taxon>Aquificota</taxon>
        <taxon>Aquificia</taxon>
        <taxon>Desulfurobacteriales</taxon>
        <taxon>Desulfurobacteriaceae</taxon>
        <taxon>Thermovibrio</taxon>
    </lineage>
</organism>
<dbReference type="HOGENOM" id="CLU_000604_8_0_0"/>
<dbReference type="AlphaFoldDB" id="E8T1V3"/>
<feature type="domain" description="MacB-like periplasmic core" evidence="9">
    <location>
        <begin position="17"/>
        <end position="240"/>
    </location>
</feature>
<evidence type="ECO:0000313" key="11">
    <source>
        <dbReference type="Proteomes" id="UP000006362"/>
    </source>
</evidence>
<keyword evidence="11" id="KW-1185">Reference proteome</keyword>
<dbReference type="GO" id="GO:0005886">
    <property type="term" value="C:plasma membrane"/>
    <property type="evidence" value="ECO:0007669"/>
    <property type="project" value="UniProtKB-SubCell"/>
</dbReference>